<name>A0A7R6SWN9_9GAMM</name>
<evidence type="ECO:0000313" key="3">
    <source>
        <dbReference type="Proteomes" id="UP000595332"/>
    </source>
</evidence>
<dbReference type="PROSITE" id="PS51354">
    <property type="entry name" value="GLUTAREDOXIN_2"/>
    <property type="match status" value="1"/>
</dbReference>
<gene>
    <name evidence="2" type="ORF">NEJAP_2899</name>
</gene>
<dbReference type="InterPro" id="IPR011767">
    <property type="entry name" value="GLR_AS"/>
</dbReference>
<protein>
    <submittedName>
        <fullName evidence="2">Glutaredoxin</fullName>
    </submittedName>
</protein>
<dbReference type="PANTHER" id="PTHR34386:SF1">
    <property type="entry name" value="GLUTAREDOXIN-LIKE PROTEIN NRDH"/>
    <property type="match status" value="1"/>
</dbReference>
<dbReference type="GO" id="GO:0045454">
    <property type="term" value="P:cell redox homeostasis"/>
    <property type="evidence" value="ECO:0007669"/>
    <property type="project" value="TreeGrafter"/>
</dbReference>
<dbReference type="Gene3D" id="3.40.30.10">
    <property type="entry name" value="Glutaredoxin"/>
    <property type="match status" value="1"/>
</dbReference>
<keyword evidence="3" id="KW-1185">Reference proteome</keyword>
<dbReference type="GO" id="GO:0009055">
    <property type="term" value="F:electron transfer activity"/>
    <property type="evidence" value="ECO:0007669"/>
    <property type="project" value="TreeGrafter"/>
</dbReference>
<evidence type="ECO:0000259" key="1">
    <source>
        <dbReference type="Pfam" id="PF00462"/>
    </source>
</evidence>
<dbReference type="InterPro" id="IPR051548">
    <property type="entry name" value="Grx-like_ET"/>
</dbReference>
<dbReference type="Pfam" id="PF00462">
    <property type="entry name" value="Glutaredoxin"/>
    <property type="match status" value="1"/>
</dbReference>
<organism evidence="2 3">
    <name type="scientific">Neptunomonas japonica JAMM 1380</name>
    <dbReference type="NCBI Taxonomy" id="1441457"/>
    <lineage>
        <taxon>Bacteria</taxon>
        <taxon>Pseudomonadati</taxon>
        <taxon>Pseudomonadota</taxon>
        <taxon>Gammaproteobacteria</taxon>
        <taxon>Oceanospirillales</taxon>
        <taxon>Oceanospirillaceae</taxon>
        <taxon>Neptunomonas</taxon>
    </lineage>
</organism>
<dbReference type="EMBL" id="AP014546">
    <property type="protein sequence ID" value="BBB30839.1"/>
    <property type="molecule type" value="Genomic_DNA"/>
</dbReference>
<evidence type="ECO:0000313" key="2">
    <source>
        <dbReference type="EMBL" id="BBB30839.1"/>
    </source>
</evidence>
<dbReference type="SUPFAM" id="SSF52833">
    <property type="entry name" value="Thioredoxin-like"/>
    <property type="match status" value="1"/>
</dbReference>
<reference evidence="2 3" key="1">
    <citation type="journal article" date="2008" name="Int. J. Syst. Evol. Microbiol.">
        <title>Neptunomonas japonica sp. nov., an Osedax japonicus symbiont-like bacterium isolated from sediment adjacent to sperm whale carcasses off Kagoshima, Japan.</title>
        <authorList>
            <person name="Miyazaki M."/>
            <person name="Nogi Y."/>
            <person name="Fujiwara Y."/>
            <person name="Kawato M."/>
            <person name="Kubokawa K."/>
            <person name="Horikoshi K."/>
        </authorList>
    </citation>
    <scope>NUCLEOTIDE SEQUENCE [LARGE SCALE GENOMIC DNA]</scope>
    <source>
        <strain evidence="2 3">JAMM 1380</strain>
    </source>
</reference>
<dbReference type="InterPro" id="IPR036249">
    <property type="entry name" value="Thioredoxin-like_sf"/>
</dbReference>
<dbReference type="PANTHER" id="PTHR34386">
    <property type="entry name" value="GLUTAREDOXIN"/>
    <property type="match status" value="1"/>
</dbReference>
<dbReference type="KEGG" id="njp:NEJAP_2899"/>
<dbReference type="PROSITE" id="PS00195">
    <property type="entry name" value="GLUTAREDOXIN_1"/>
    <property type="match status" value="1"/>
</dbReference>
<accession>A0A7R6SWN9</accession>
<dbReference type="InterPro" id="IPR002109">
    <property type="entry name" value="Glutaredoxin"/>
</dbReference>
<dbReference type="AlphaFoldDB" id="A0A7R6SWN9"/>
<dbReference type="CDD" id="cd02976">
    <property type="entry name" value="NrdH"/>
    <property type="match status" value="1"/>
</dbReference>
<dbReference type="RefSeq" id="WP_201347996.1">
    <property type="nucleotide sequence ID" value="NZ_AP014546.1"/>
</dbReference>
<dbReference type="Proteomes" id="UP000595332">
    <property type="component" value="Chromosome"/>
</dbReference>
<proteinExistence type="predicted"/>
<feature type="domain" description="Glutaredoxin" evidence="1">
    <location>
        <begin position="39"/>
        <end position="95"/>
    </location>
</feature>
<sequence length="111" mass="12645">MKKFLIVVLAIIVVNEWRDIRNVFSPPPDFSSAHEETAVLYSTQWCPFCKKTRELFDEKGISYFEYDIEKSEEGNAQYQRLGGGGVPIILINGEVLKGFNRSTILALVTQE</sequence>